<keyword evidence="7" id="KW-1185">Reference proteome</keyword>
<dbReference type="HAMAP" id="MF_00163">
    <property type="entry name" value="Pep_deformylase"/>
    <property type="match status" value="1"/>
</dbReference>
<dbReference type="GO" id="GO:0006412">
    <property type="term" value="P:translation"/>
    <property type="evidence" value="ECO:0007669"/>
    <property type="project" value="UniProtKB-KW"/>
</dbReference>
<dbReference type="Proteomes" id="UP000284702">
    <property type="component" value="Unassembled WGS sequence"/>
</dbReference>
<evidence type="ECO:0000256" key="5">
    <source>
        <dbReference type="SAM" id="MobiDB-lite"/>
    </source>
</evidence>
<keyword evidence="3" id="KW-0648">Protein biosynthesis</keyword>
<keyword evidence="3" id="KW-0479">Metal-binding</keyword>
<evidence type="ECO:0000313" key="6">
    <source>
        <dbReference type="EMBL" id="RQM28506.1"/>
    </source>
</evidence>
<feature type="compositionally biased region" description="Acidic residues" evidence="5">
    <location>
        <begin position="200"/>
        <end position="212"/>
    </location>
</feature>
<evidence type="ECO:0000256" key="3">
    <source>
        <dbReference type="RuleBase" id="RU362111"/>
    </source>
</evidence>
<keyword evidence="3" id="KW-0378">Hydrolase</keyword>
<comment type="similarity">
    <text evidence="1 3">Belongs to the polypeptide deformylase family.</text>
</comment>
<sequence>MVTTTAATATVLRLGTPSLREACAKVSLSELASVPFQADMARLQSTLTAFRAKNGFGRGIAAPQIGVQKRFVAIHLDGKHASPQVYINPEITWRSPAMFSMWDDCMCFPDLLVRVSRHASISLRYLNHHGQIVHEDALPQAESELFQHEIDHLDGILAVNLVSKDLLSADELLERFPSHVIQRLENEMADEGKKRKANEIAEDADDSVEEAEAPAQQVEVVDLTAESDNDGGVAPSEDAAEVAQRKADWEAKAAVKRERLGQLEEQAAADLVKSAMQNTAAAKAADEAAKEAAEAARKVTSEEGKASGVRTAVKTEAKVEAELGGPERTGLTRDEVFERELGFHWDRSRIFTPAGWGGVDLGYVRDVTRRLTVVGEFDETRDDWGYQTANAAGVERYLRLFASAQSFELRVLWMLLAMECMQLARVSFHRFDEFKGAMRELHERERLERWTVDVGRIELCNDVTLLEYIAAFVWTLVGQGSGRHGQLPLTAGRLANSLSNFAGVQRQKHGRLDARSVARIAARVNMRRRPELARLAQRTADPSLSIVIPRLRSRGRSAVQGALTPSGASDDVSAGASARGAVDAKRVFGAPCKRLVERMGFADGEFLGVGARRCADGSAIVGGAADESAFAGYNPPSGPQRDGQLTAAERQAVADYRAGARAVAAPQQVVVPMSRAATAGVSGEEEISEAVEEEEPPWDPEDRLLSLHRS</sequence>
<reference evidence="6" key="1">
    <citation type="submission" date="2018-07" db="EMBL/GenBank/DDBJ databases">
        <title>Annotation of Aphanomyces astaci genome assembly.</title>
        <authorList>
            <person name="Studholme D.J."/>
        </authorList>
    </citation>
    <scope>NUCLEOTIDE SEQUENCE [LARGE SCALE GENOMIC DNA]</scope>
    <source>
        <strain evidence="6">Pc</strain>
    </source>
</reference>
<dbReference type="PANTHER" id="PTHR10458">
    <property type="entry name" value="PEPTIDE DEFORMYLASE"/>
    <property type="match status" value="1"/>
</dbReference>
<dbReference type="InterPro" id="IPR023635">
    <property type="entry name" value="Peptide_deformylase"/>
</dbReference>
<dbReference type="PANTHER" id="PTHR10458:SF22">
    <property type="entry name" value="PEPTIDE DEFORMYLASE"/>
    <property type="match status" value="1"/>
</dbReference>
<dbReference type="AlphaFoldDB" id="A0A3R7X5X8"/>
<dbReference type="Pfam" id="PF01327">
    <property type="entry name" value="Pep_deformylase"/>
    <property type="match status" value="1"/>
</dbReference>
<proteinExistence type="inferred from homology"/>
<feature type="compositionally biased region" description="Basic and acidic residues" evidence="5">
    <location>
        <begin position="700"/>
        <end position="710"/>
    </location>
</feature>
<dbReference type="GO" id="GO:0042586">
    <property type="term" value="F:peptide deformylase activity"/>
    <property type="evidence" value="ECO:0007669"/>
    <property type="project" value="UniProtKB-EC"/>
</dbReference>
<feature type="region of interest" description="Disordered" evidence="5">
    <location>
        <begin position="675"/>
        <end position="710"/>
    </location>
</feature>
<dbReference type="Gene3D" id="3.90.45.10">
    <property type="entry name" value="Peptide deformylase"/>
    <property type="match status" value="1"/>
</dbReference>
<protein>
    <recommendedName>
        <fullName evidence="2 3">Peptide deformylase</fullName>
        <ecNumber evidence="2 3">3.5.1.88</ecNumber>
    </recommendedName>
</protein>
<name>A0A3R7X5X8_APHAT</name>
<organism evidence="6 7">
    <name type="scientific">Aphanomyces astaci</name>
    <name type="common">Crayfish plague agent</name>
    <dbReference type="NCBI Taxonomy" id="112090"/>
    <lineage>
        <taxon>Eukaryota</taxon>
        <taxon>Sar</taxon>
        <taxon>Stramenopiles</taxon>
        <taxon>Oomycota</taxon>
        <taxon>Saprolegniomycetes</taxon>
        <taxon>Saprolegniales</taxon>
        <taxon>Verrucalvaceae</taxon>
        <taxon>Aphanomyces</taxon>
    </lineage>
</organism>
<keyword evidence="4" id="KW-0175">Coiled coil</keyword>
<gene>
    <name evidence="6" type="ORF">B5M09_007765</name>
</gene>
<feature type="region of interest" description="Disordered" evidence="5">
    <location>
        <begin position="187"/>
        <end position="215"/>
    </location>
</feature>
<evidence type="ECO:0000256" key="4">
    <source>
        <dbReference type="SAM" id="Coils"/>
    </source>
</evidence>
<accession>A0A3R7X5X8</accession>
<dbReference type="GO" id="GO:0046872">
    <property type="term" value="F:metal ion binding"/>
    <property type="evidence" value="ECO:0007669"/>
    <property type="project" value="UniProtKB-KW"/>
</dbReference>
<evidence type="ECO:0000256" key="1">
    <source>
        <dbReference type="ARBA" id="ARBA00010759"/>
    </source>
</evidence>
<dbReference type="PRINTS" id="PR01576">
    <property type="entry name" value="PDEFORMYLASE"/>
</dbReference>
<evidence type="ECO:0000256" key="2">
    <source>
        <dbReference type="ARBA" id="ARBA00012175"/>
    </source>
</evidence>
<dbReference type="InterPro" id="IPR036821">
    <property type="entry name" value="Peptide_deformylase_sf"/>
</dbReference>
<dbReference type="EMBL" id="MZMZ02001730">
    <property type="protein sequence ID" value="RQM28506.1"/>
    <property type="molecule type" value="Genomic_DNA"/>
</dbReference>
<comment type="catalytic activity">
    <reaction evidence="3">
        <text>N-terminal N-formyl-L-methionyl-[peptide] + H2O = N-terminal L-methionyl-[peptide] + formate</text>
        <dbReference type="Rhea" id="RHEA:24420"/>
        <dbReference type="Rhea" id="RHEA-COMP:10639"/>
        <dbReference type="Rhea" id="RHEA-COMP:10640"/>
        <dbReference type="ChEBI" id="CHEBI:15377"/>
        <dbReference type="ChEBI" id="CHEBI:15740"/>
        <dbReference type="ChEBI" id="CHEBI:49298"/>
        <dbReference type="ChEBI" id="CHEBI:64731"/>
        <dbReference type="EC" id="3.5.1.88"/>
    </reaction>
</comment>
<dbReference type="EC" id="3.5.1.88" evidence="2 3"/>
<dbReference type="VEuPathDB" id="FungiDB:H257_12994"/>
<comment type="function">
    <text evidence="3">Removes the formyl group from the N-terminal Met of newly synthesized proteins.</text>
</comment>
<dbReference type="VEuPathDB" id="FungiDB:H257_00756"/>
<evidence type="ECO:0000313" key="7">
    <source>
        <dbReference type="Proteomes" id="UP000284702"/>
    </source>
</evidence>
<dbReference type="SUPFAM" id="SSF56420">
    <property type="entry name" value="Peptide deformylase"/>
    <property type="match status" value="1"/>
</dbReference>
<feature type="coiled-coil region" evidence="4">
    <location>
        <begin position="246"/>
        <end position="305"/>
    </location>
</feature>
<feature type="compositionally biased region" description="Basic and acidic residues" evidence="5">
    <location>
        <begin position="187"/>
        <end position="199"/>
    </location>
</feature>
<feature type="compositionally biased region" description="Acidic residues" evidence="5">
    <location>
        <begin position="683"/>
        <end position="699"/>
    </location>
</feature>
<comment type="caution">
    <text evidence="6">The sequence shown here is derived from an EMBL/GenBank/DDBJ whole genome shotgun (WGS) entry which is preliminary data.</text>
</comment>